<accession>A0A5N6YK39</accession>
<keyword evidence="2" id="KW-0238">DNA-binding</keyword>
<feature type="compositionally biased region" description="Polar residues" evidence="5">
    <location>
        <begin position="60"/>
        <end position="81"/>
    </location>
</feature>
<dbReference type="EMBL" id="ML737120">
    <property type="protein sequence ID" value="KAE8345283.1"/>
    <property type="molecule type" value="Genomic_DNA"/>
</dbReference>
<evidence type="ECO:0000256" key="4">
    <source>
        <dbReference type="ARBA" id="ARBA00023242"/>
    </source>
</evidence>
<proteinExistence type="predicted"/>
<feature type="region of interest" description="Disordered" evidence="5">
    <location>
        <begin position="56"/>
        <end position="81"/>
    </location>
</feature>
<sequence>MAERPTRGPAVRRNGTLQSCEPCRKAKLRCDHARPVCGRCTTKKITAKCFYHPAPMTKGVASNRTSPIKASRGLTSQPRSK</sequence>
<dbReference type="GO" id="GO:0008270">
    <property type="term" value="F:zinc ion binding"/>
    <property type="evidence" value="ECO:0007669"/>
    <property type="project" value="InterPro"/>
</dbReference>
<dbReference type="Gene3D" id="4.10.240.10">
    <property type="entry name" value="Zn(2)-C6 fungal-type DNA-binding domain"/>
    <property type="match status" value="1"/>
</dbReference>
<dbReference type="Proteomes" id="UP000325558">
    <property type="component" value="Unassembled WGS sequence"/>
</dbReference>
<evidence type="ECO:0000259" key="6">
    <source>
        <dbReference type="PROSITE" id="PS50048"/>
    </source>
</evidence>
<keyword evidence="4" id="KW-0539">Nucleus</keyword>
<dbReference type="AlphaFoldDB" id="A0A5N6YK39"/>
<dbReference type="GO" id="GO:0003677">
    <property type="term" value="F:DNA binding"/>
    <property type="evidence" value="ECO:0007669"/>
    <property type="project" value="UniProtKB-KW"/>
</dbReference>
<dbReference type="OrthoDB" id="4898680at2759"/>
<dbReference type="PROSITE" id="PS50048">
    <property type="entry name" value="ZN2_CY6_FUNGAL_2"/>
    <property type="match status" value="1"/>
</dbReference>
<reference evidence="7" key="1">
    <citation type="submission" date="2019-04" db="EMBL/GenBank/DDBJ databases">
        <title>Friends and foes A comparative genomics study of 23 Aspergillus species from section Flavi.</title>
        <authorList>
            <consortium name="DOE Joint Genome Institute"/>
            <person name="Kjaerbolling I."/>
            <person name="Vesth T."/>
            <person name="Frisvad J.C."/>
            <person name="Nybo J.L."/>
            <person name="Theobald S."/>
            <person name="Kildgaard S."/>
            <person name="Isbrandt T."/>
            <person name="Kuo A."/>
            <person name="Sato A."/>
            <person name="Lyhne E.K."/>
            <person name="Kogle M.E."/>
            <person name="Wiebenga A."/>
            <person name="Kun R.S."/>
            <person name="Lubbers R.J."/>
            <person name="Makela M.R."/>
            <person name="Barry K."/>
            <person name="Chovatia M."/>
            <person name="Clum A."/>
            <person name="Daum C."/>
            <person name="Haridas S."/>
            <person name="He G."/>
            <person name="LaButti K."/>
            <person name="Lipzen A."/>
            <person name="Mondo S."/>
            <person name="Riley R."/>
            <person name="Salamov A."/>
            <person name="Simmons B.A."/>
            <person name="Magnuson J.K."/>
            <person name="Henrissat B."/>
            <person name="Mortensen U.H."/>
            <person name="Larsen T.O."/>
            <person name="Devries R.P."/>
            <person name="Grigoriev I.V."/>
            <person name="Machida M."/>
            <person name="Baker S.E."/>
            <person name="Andersen M.R."/>
        </authorList>
    </citation>
    <scope>NUCLEOTIDE SEQUENCE</scope>
    <source>
        <strain evidence="7">CBS 117612</strain>
    </source>
</reference>
<evidence type="ECO:0000313" key="7">
    <source>
        <dbReference type="EMBL" id="KAE8345283.1"/>
    </source>
</evidence>
<dbReference type="InterPro" id="IPR001138">
    <property type="entry name" value="Zn2Cys6_DnaBD"/>
</dbReference>
<dbReference type="Pfam" id="PF00172">
    <property type="entry name" value="Zn_clus"/>
    <property type="match status" value="1"/>
</dbReference>
<evidence type="ECO:0000256" key="2">
    <source>
        <dbReference type="ARBA" id="ARBA00023125"/>
    </source>
</evidence>
<name>A0A5N6YK39_9EURO</name>
<organism evidence="7">
    <name type="scientific">Aspergillus arachidicola</name>
    <dbReference type="NCBI Taxonomy" id="656916"/>
    <lineage>
        <taxon>Eukaryota</taxon>
        <taxon>Fungi</taxon>
        <taxon>Dikarya</taxon>
        <taxon>Ascomycota</taxon>
        <taxon>Pezizomycotina</taxon>
        <taxon>Eurotiomycetes</taxon>
        <taxon>Eurotiomycetidae</taxon>
        <taxon>Eurotiales</taxon>
        <taxon>Aspergillaceae</taxon>
        <taxon>Aspergillus</taxon>
        <taxon>Aspergillus subgen. Circumdati</taxon>
    </lineage>
</organism>
<dbReference type="PROSITE" id="PS00463">
    <property type="entry name" value="ZN2_CY6_FUNGAL_1"/>
    <property type="match status" value="1"/>
</dbReference>
<dbReference type="CDD" id="cd00067">
    <property type="entry name" value="GAL4"/>
    <property type="match status" value="1"/>
</dbReference>
<dbReference type="SUPFAM" id="SSF57701">
    <property type="entry name" value="Zn2/Cys6 DNA-binding domain"/>
    <property type="match status" value="1"/>
</dbReference>
<dbReference type="GO" id="GO:0009893">
    <property type="term" value="P:positive regulation of metabolic process"/>
    <property type="evidence" value="ECO:0007669"/>
    <property type="project" value="UniProtKB-ARBA"/>
</dbReference>
<dbReference type="GO" id="GO:0000981">
    <property type="term" value="F:DNA-binding transcription factor activity, RNA polymerase II-specific"/>
    <property type="evidence" value="ECO:0007669"/>
    <property type="project" value="InterPro"/>
</dbReference>
<keyword evidence="3" id="KW-0804">Transcription</keyword>
<feature type="domain" description="Zn(2)-C6 fungal-type" evidence="6">
    <location>
        <begin position="19"/>
        <end position="51"/>
    </location>
</feature>
<gene>
    <name evidence="7" type="ORF">BDV24DRAFT_125705</name>
</gene>
<protein>
    <recommendedName>
        <fullName evidence="6">Zn(2)-C6 fungal-type domain-containing protein</fullName>
    </recommendedName>
</protein>
<evidence type="ECO:0000256" key="3">
    <source>
        <dbReference type="ARBA" id="ARBA00023163"/>
    </source>
</evidence>
<evidence type="ECO:0000256" key="1">
    <source>
        <dbReference type="ARBA" id="ARBA00023015"/>
    </source>
</evidence>
<keyword evidence="1" id="KW-0805">Transcription regulation</keyword>
<dbReference type="InterPro" id="IPR036864">
    <property type="entry name" value="Zn2-C6_fun-type_DNA-bd_sf"/>
</dbReference>
<evidence type="ECO:0000256" key="5">
    <source>
        <dbReference type="SAM" id="MobiDB-lite"/>
    </source>
</evidence>
<dbReference type="SMART" id="SM00066">
    <property type="entry name" value="GAL4"/>
    <property type="match status" value="1"/>
</dbReference>